<evidence type="ECO:0000259" key="9">
    <source>
        <dbReference type="PROSITE" id="PS50157"/>
    </source>
</evidence>
<dbReference type="Pfam" id="PF13894">
    <property type="entry name" value="zf-C2H2_4"/>
    <property type="match status" value="1"/>
</dbReference>
<dbReference type="OrthoDB" id="3945418at2759"/>
<dbReference type="PROSITE" id="PS00028">
    <property type="entry name" value="ZINC_FINGER_C2H2_1"/>
    <property type="match status" value="2"/>
</dbReference>
<dbReference type="Proteomes" id="UP000799439">
    <property type="component" value="Unassembled WGS sequence"/>
</dbReference>
<dbReference type="CDD" id="cd12148">
    <property type="entry name" value="fungal_TF_MHR"/>
    <property type="match status" value="1"/>
</dbReference>
<dbReference type="PANTHER" id="PTHR40626">
    <property type="entry name" value="MIP31509P"/>
    <property type="match status" value="1"/>
</dbReference>
<evidence type="ECO:0000256" key="5">
    <source>
        <dbReference type="ARBA" id="ARBA00022833"/>
    </source>
</evidence>
<comment type="caution">
    <text evidence="10">The sequence shown here is derived from an EMBL/GenBank/DDBJ whole genome shotgun (WGS) entry which is preliminary data.</text>
</comment>
<name>A0A9P4IVY9_9PEZI</name>
<dbReference type="GO" id="GO:0006351">
    <property type="term" value="P:DNA-templated transcription"/>
    <property type="evidence" value="ECO:0007669"/>
    <property type="project" value="InterPro"/>
</dbReference>
<dbReference type="GO" id="GO:0000785">
    <property type="term" value="C:chromatin"/>
    <property type="evidence" value="ECO:0007669"/>
    <property type="project" value="TreeGrafter"/>
</dbReference>
<keyword evidence="6" id="KW-0539">Nucleus</keyword>
<accession>A0A9P4IVY9</accession>
<dbReference type="InterPro" id="IPR007219">
    <property type="entry name" value="XnlR_reg_dom"/>
</dbReference>
<dbReference type="GO" id="GO:0000978">
    <property type="term" value="F:RNA polymerase II cis-regulatory region sequence-specific DNA binding"/>
    <property type="evidence" value="ECO:0007669"/>
    <property type="project" value="InterPro"/>
</dbReference>
<sequence length="716" mass="79555">MAARKRNDLACAFCKRLFAKPEHLKRHEQTHSRQRSHICTYCARDFAREDSLKRHVKTHHGRLSSPGTHSLDANGRTAIQSPLIQQGLPSHSQQQQAAIVQDGLLVLAEASASQAFDDHATTDASISHINDFGDLTTCQDDMSNVGFDDLLSLLLNENITWPANDSDLPMASADNAFGEDLHPPDDQQSSQRAHQAMIQMSDMIKDLSSSLVQEVQYTGITSEFLDTCLHTFFDRFCSILPVMHQPTFSLRDCAHPLLLNMIALGSLFIAADREQALVRGEALWRLAHTAVATSWQSMLQNASAQGDIHRPVQLVLTALLGQTYAVLSRSQPSRLTSHMFHSLGFYWARYAGMLVRDPFIDIPAASAPAEIKISRWRLWCKQEIRHRAILGHYVLDGLLSQISGLPTSARHLANSMILPSSDAAFAATSAEQWIEAMNAQPQTSITFGDVYEGLFADPPMLNIQLSSFTIRVVLEAFQSLISDHHEAGGAIVGSPSHSAICRALLYLLQHQIQTLPREQMVDLTVRWHMINMELCVNTYQFIKVLCDSQGISQQLCMAAGAGYKFSIDEWSNSNKARRAVLHCTALIDLISGLSFRQMQSIHVPLAMFSSATLFIALHMSGKTRLTVPSLIDWPQVVAMPSNHIGTGSIPARAAPEPFRLDHDCWQSGPKSKRLLYYVNMPQSVLESLGQNWGIAKEMERVVQDLLALCGRANPRR</sequence>
<dbReference type="Pfam" id="PF04082">
    <property type="entry name" value="Fungal_trans"/>
    <property type="match status" value="1"/>
</dbReference>
<organism evidence="10 11">
    <name type="scientific">Myriangium duriaei CBS 260.36</name>
    <dbReference type="NCBI Taxonomy" id="1168546"/>
    <lineage>
        <taxon>Eukaryota</taxon>
        <taxon>Fungi</taxon>
        <taxon>Dikarya</taxon>
        <taxon>Ascomycota</taxon>
        <taxon>Pezizomycotina</taxon>
        <taxon>Dothideomycetes</taxon>
        <taxon>Dothideomycetidae</taxon>
        <taxon>Myriangiales</taxon>
        <taxon>Myriangiaceae</taxon>
        <taxon>Myriangium</taxon>
    </lineage>
</organism>
<dbReference type="SMART" id="SM00355">
    <property type="entry name" value="ZnF_C2H2"/>
    <property type="match status" value="2"/>
</dbReference>
<proteinExistence type="predicted"/>
<dbReference type="InterPro" id="IPR051059">
    <property type="entry name" value="VerF-like"/>
</dbReference>
<comment type="subcellular location">
    <subcellularLocation>
        <location evidence="1">Nucleus</location>
    </subcellularLocation>
</comment>
<keyword evidence="3" id="KW-0677">Repeat</keyword>
<keyword evidence="11" id="KW-1185">Reference proteome</keyword>
<keyword evidence="2" id="KW-0479">Metal-binding</keyword>
<dbReference type="GO" id="GO:0005634">
    <property type="term" value="C:nucleus"/>
    <property type="evidence" value="ECO:0007669"/>
    <property type="project" value="UniProtKB-SubCell"/>
</dbReference>
<feature type="region of interest" description="Disordered" evidence="8">
    <location>
        <begin position="172"/>
        <end position="194"/>
    </location>
</feature>
<evidence type="ECO:0000313" key="10">
    <source>
        <dbReference type="EMBL" id="KAF2150953.1"/>
    </source>
</evidence>
<evidence type="ECO:0000256" key="3">
    <source>
        <dbReference type="ARBA" id="ARBA00022737"/>
    </source>
</evidence>
<dbReference type="Gene3D" id="3.30.160.60">
    <property type="entry name" value="Classic Zinc Finger"/>
    <property type="match status" value="1"/>
</dbReference>
<dbReference type="AlphaFoldDB" id="A0A9P4IVY9"/>
<dbReference type="PANTHER" id="PTHR40626:SF14">
    <property type="entry name" value="C2H2 TYPE ZINC FINGER DOMAIN PROTEIN (AFU_ORTHOLOGUE AFUA_1G02360)"/>
    <property type="match status" value="1"/>
</dbReference>
<dbReference type="InterPro" id="IPR036236">
    <property type="entry name" value="Znf_C2H2_sf"/>
</dbReference>
<dbReference type="SUPFAM" id="SSF57667">
    <property type="entry name" value="beta-beta-alpha zinc fingers"/>
    <property type="match status" value="1"/>
</dbReference>
<keyword evidence="5" id="KW-0862">Zinc</keyword>
<evidence type="ECO:0000256" key="7">
    <source>
        <dbReference type="PROSITE-ProRule" id="PRU00042"/>
    </source>
</evidence>
<evidence type="ECO:0000256" key="2">
    <source>
        <dbReference type="ARBA" id="ARBA00022723"/>
    </source>
</evidence>
<dbReference type="InterPro" id="IPR013087">
    <property type="entry name" value="Znf_C2H2_type"/>
</dbReference>
<dbReference type="GO" id="GO:0000981">
    <property type="term" value="F:DNA-binding transcription factor activity, RNA polymerase II-specific"/>
    <property type="evidence" value="ECO:0007669"/>
    <property type="project" value="InterPro"/>
</dbReference>
<protein>
    <recommendedName>
        <fullName evidence="9">C2H2-type domain-containing protein</fullName>
    </recommendedName>
</protein>
<dbReference type="GO" id="GO:0008270">
    <property type="term" value="F:zinc ion binding"/>
    <property type="evidence" value="ECO:0007669"/>
    <property type="project" value="UniProtKB-KW"/>
</dbReference>
<evidence type="ECO:0000256" key="8">
    <source>
        <dbReference type="SAM" id="MobiDB-lite"/>
    </source>
</evidence>
<gene>
    <name evidence="10" type="ORF">K461DRAFT_164024</name>
</gene>
<evidence type="ECO:0000256" key="6">
    <source>
        <dbReference type="ARBA" id="ARBA00023242"/>
    </source>
</evidence>
<evidence type="ECO:0000256" key="1">
    <source>
        <dbReference type="ARBA" id="ARBA00004123"/>
    </source>
</evidence>
<feature type="domain" description="C2H2-type" evidence="9">
    <location>
        <begin position="37"/>
        <end position="64"/>
    </location>
</feature>
<evidence type="ECO:0000256" key="4">
    <source>
        <dbReference type="ARBA" id="ARBA00022771"/>
    </source>
</evidence>
<feature type="domain" description="C2H2-type" evidence="9">
    <location>
        <begin position="9"/>
        <end position="36"/>
    </location>
</feature>
<reference evidence="10" key="1">
    <citation type="journal article" date="2020" name="Stud. Mycol.">
        <title>101 Dothideomycetes genomes: a test case for predicting lifestyles and emergence of pathogens.</title>
        <authorList>
            <person name="Haridas S."/>
            <person name="Albert R."/>
            <person name="Binder M."/>
            <person name="Bloem J."/>
            <person name="Labutti K."/>
            <person name="Salamov A."/>
            <person name="Andreopoulos B."/>
            <person name="Baker S."/>
            <person name="Barry K."/>
            <person name="Bills G."/>
            <person name="Bluhm B."/>
            <person name="Cannon C."/>
            <person name="Castanera R."/>
            <person name="Culley D."/>
            <person name="Daum C."/>
            <person name="Ezra D."/>
            <person name="Gonzalez J."/>
            <person name="Henrissat B."/>
            <person name="Kuo A."/>
            <person name="Liang C."/>
            <person name="Lipzen A."/>
            <person name="Lutzoni F."/>
            <person name="Magnuson J."/>
            <person name="Mondo S."/>
            <person name="Nolan M."/>
            <person name="Ohm R."/>
            <person name="Pangilinan J."/>
            <person name="Park H.-J."/>
            <person name="Ramirez L."/>
            <person name="Alfaro M."/>
            <person name="Sun H."/>
            <person name="Tritt A."/>
            <person name="Yoshinaga Y."/>
            <person name="Zwiers L.-H."/>
            <person name="Turgeon B."/>
            <person name="Goodwin S."/>
            <person name="Spatafora J."/>
            <person name="Crous P."/>
            <person name="Grigoriev I."/>
        </authorList>
    </citation>
    <scope>NUCLEOTIDE SEQUENCE</scope>
    <source>
        <strain evidence="10">CBS 260.36</strain>
    </source>
</reference>
<dbReference type="EMBL" id="ML996088">
    <property type="protein sequence ID" value="KAF2150953.1"/>
    <property type="molecule type" value="Genomic_DNA"/>
</dbReference>
<dbReference type="PROSITE" id="PS50157">
    <property type="entry name" value="ZINC_FINGER_C2H2_2"/>
    <property type="match status" value="2"/>
</dbReference>
<evidence type="ECO:0000313" key="11">
    <source>
        <dbReference type="Proteomes" id="UP000799439"/>
    </source>
</evidence>
<keyword evidence="4 7" id="KW-0863">Zinc-finger</keyword>